<dbReference type="InterPro" id="IPR015422">
    <property type="entry name" value="PyrdxlP-dep_Trfase_small"/>
</dbReference>
<dbReference type="SUPFAM" id="SSF53383">
    <property type="entry name" value="PLP-dependent transferases"/>
    <property type="match status" value="1"/>
</dbReference>
<organism evidence="5 6">
    <name type="scientific">Jatrophihabitans lederbergiae</name>
    <dbReference type="NCBI Taxonomy" id="3075547"/>
    <lineage>
        <taxon>Bacteria</taxon>
        <taxon>Bacillati</taxon>
        <taxon>Actinomycetota</taxon>
        <taxon>Actinomycetes</taxon>
        <taxon>Jatrophihabitantales</taxon>
        <taxon>Jatrophihabitantaceae</taxon>
        <taxon>Jatrophihabitans</taxon>
    </lineage>
</organism>
<keyword evidence="3" id="KW-0808">Transferase</keyword>
<dbReference type="Gene3D" id="3.90.1150.10">
    <property type="entry name" value="Aspartate Aminotransferase, domain 1"/>
    <property type="match status" value="1"/>
</dbReference>
<protein>
    <submittedName>
        <fullName evidence="5">Aminotransferase class I/II-fold pyridoxal phosphate-dependent enzyme</fullName>
    </submittedName>
</protein>
<dbReference type="InterPro" id="IPR015424">
    <property type="entry name" value="PyrdxlP-dep_Trfase"/>
</dbReference>
<comment type="cofactor">
    <cofactor evidence="1">
        <name>pyridoxal 5'-phosphate</name>
        <dbReference type="ChEBI" id="CHEBI:597326"/>
    </cofactor>
</comment>
<proteinExistence type="predicted"/>
<dbReference type="CDD" id="cd00609">
    <property type="entry name" value="AAT_like"/>
    <property type="match status" value="1"/>
</dbReference>
<dbReference type="InterPro" id="IPR004839">
    <property type="entry name" value="Aminotransferase_I/II_large"/>
</dbReference>
<dbReference type="Gene3D" id="3.40.640.10">
    <property type="entry name" value="Type I PLP-dependent aspartate aminotransferase-like (Major domain)"/>
    <property type="match status" value="1"/>
</dbReference>
<evidence type="ECO:0000259" key="4">
    <source>
        <dbReference type="Pfam" id="PF00155"/>
    </source>
</evidence>
<dbReference type="InterPro" id="IPR050881">
    <property type="entry name" value="LL-DAP_aminotransferase"/>
</dbReference>
<dbReference type="PANTHER" id="PTHR42832:SF3">
    <property type="entry name" value="L-GLUTAMINE--4-(METHYLSULFANYL)-2-OXOBUTANOATE AMINOTRANSFERASE"/>
    <property type="match status" value="1"/>
</dbReference>
<dbReference type="Pfam" id="PF00155">
    <property type="entry name" value="Aminotran_1_2"/>
    <property type="match status" value="1"/>
</dbReference>
<dbReference type="PANTHER" id="PTHR42832">
    <property type="entry name" value="AMINO ACID AMINOTRANSFERASE"/>
    <property type="match status" value="1"/>
</dbReference>
<reference evidence="6" key="1">
    <citation type="submission" date="2023-07" db="EMBL/GenBank/DDBJ databases">
        <title>30 novel species of actinomycetes from the DSMZ collection.</title>
        <authorList>
            <person name="Nouioui I."/>
        </authorList>
    </citation>
    <scope>NUCLEOTIDE SEQUENCE [LARGE SCALE GENOMIC DNA]</scope>
    <source>
        <strain evidence="6">DSM 44399</strain>
    </source>
</reference>
<evidence type="ECO:0000256" key="1">
    <source>
        <dbReference type="ARBA" id="ARBA00001933"/>
    </source>
</evidence>
<dbReference type="RefSeq" id="WP_311422915.1">
    <property type="nucleotide sequence ID" value="NZ_JAVREH010000010.1"/>
</dbReference>
<sequence>MSAGFVPPPYPYERLGEIKAIADKLDGGAVDLSIGTPCDPPPPAVIAALADASKAQGYPPSIGTPALRQAAARWIFRRLGAEVDADTELAACVGTKEFVASTPQYLKLRTPDRDTVLYPAISYPTYEMGATLAGLRAVPYRELADISAEDAGRALCVWVNSPSNPTGELLDLAAAAAWGRQHDVPVLSDECYAEFSYATGPTTILRTGTQGVLALHSLSKRDNFAGARIGFYAGDAELVHYLREVRKHAGLMPPGPVQQAAVVALDDDVHVDAQRDRYWRRMQRLRDVLAAVGLACELPAGAFYLWLVAPDGDAWGCARMLAERAGIVGSPGEFYGTVSAGNLRLAAVAPDERIELAARRVGLS</sequence>
<comment type="caution">
    <text evidence="5">The sequence shown here is derived from an EMBL/GenBank/DDBJ whole genome shotgun (WGS) entry which is preliminary data.</text>
</comment>
<dbReference type="InterPro" id="IPR015421">
    <property type="entry name" value="PyrdxlP-dep_Trfase_major"/>
</dbReference>
<accession>A0ABU2J9U4</accession>
<dbReference type="EMBL" id="JAVREH010000010">
    <property type="protein sequence ID" value="MDT0261761.1"/>
    <property type="molecule type" value="Genomic_DNA"/>
</dbReference>
<evidence type="ECO:0000313" key="6">
    <source>
        <dbReference type="Proteomes" id="UP001183176"/>
    </source>
</evidence>
<evidence type="ECO:0000256" key="2">
    <source>
        <dbReference type="ARBA" id="ARBA00022576"/>
    </source>
</evidence>
<evidence type="ECO:0000313" key="5">
    <source>
        <dbReference type="EMBL" id="MDT0261761.1"/>
    </source>
</evidence>
<keyword evidence="2 5" id="KW-0032">Aminotransferase</keyword>
<keyword evidence="6" id="KW-1185">Reference proteome</keyword>
<evidence type="ECO:0000256" key="3">
    <source>
        <dbReference type="ARBA" id="ARBA00022679"/>
    </source>
</evidence>
<name>A0ABU2J9U4_9ACTN</name>
<dbReference type="GO" id="GO:0008483">
    <property type="term" value="F:transaminase activity"/>
    <property type="evidence" value="ECO:0007669"/>
    <property type="project" value="UniProtKB-KW"/>
</dbReference>
<feature type="domain" description="Aminotransferase class I/classII large" evidence="4">
    <location>
        <begin position="30"/>
        <end position="360"/>
    </location>
</feature>
<dbReference type="Proteomes" id="UP001183176">
    <property type="component" value="Unassembled WGS sequence"/>
</dbReference>
<gene>
    <name evidence="5" type="ORF">RM423_10175</name>
</gene>